<proteinExistence type="predicted"/>
<comment type="caution">
    <text evidence="1">The sequence shown here is derived from an EMBL/GenBank/DDBJ whole genome shotgun (WGS) entry which is preliminary data.</text>
</comment>
<dbReference type="Proteomes" id="UP001066276">
    <property type="component" value="Chromosome 1_2"/>
</dbReference>
<gene>
    <name evidence="1" type="ORF">NDU88_000106</name>
</gene>
<dbReference type="AlphaFoldDB" id="A0AAV7VV58"/>
<dbReference type="EMBL" id="JANPWB010000002">
    <property type="protein sequence ID" value="KAJ1204666.1"/>
    <property type="molecule type" value="Genomic_DNA"/>
</dbReference>
<accession>A0AAV7VV58</accession>
<name>A0AAV7VV58_PLEWA</name>
<protein>
    <submittedName>
        <fullName evidence="1">Uncharacterized protein</fullName>
    </submittedName>
</protein>
<keyword evidence="2" id="KW-1185">Reference proteome</keyword>
<sequence length="179" mass="19646">MNRKLFVSKARQAGPVIDLLVFRQSVGRSPGQICSNDNSVSVDAYPCRAVLPLKQQESGCRSSCRRQASDAGLRLPGRRSPAQGKSQRVQNGAECRGRVALLDCPAHEEVSSPIPALTRPRVRDKSYECEEPLQKYPERGSRCPLGCSPHYRLTPGAYLLSCEVVVPCERSVRPVPSLS</sequence>
<organism evidence="1 2">
    <name type="scientific">Pleurodeles waltl</name>
    <name type="common">Iberian ribbed newt</name>
    <dbReference type="NCBI Taxonomy" id="8319"/>
    <lineage>
        <taxon>Eukaryota</taxon>
        <taxon>Metazoa</taxon>
        <taxon>Chordata</taxon>
        <taxon>Craniata</taxon>
        <taxon>Vertebrata</taxon>
        <taxon>Euteleostomi</taxon>
        <taxon>Amphibia</taxon>
        <taxon>Batrachia</taxon>
        <taxon>Caudata</taxon>
        <taxon>Salamandroidea</taxon>
        <taxon>Salamandridae</taxon>
        <taxon>Pleurodelinae</taxon>
        <taxon>Pleurodeles</taxon>
    </lineage>
</organism>
<evidence type="ECO:0000313" key="2">
    <source>
        <dbReference type="Proteomes" id="UP001066276"/>
    </source>
</evidence>
<evidence type="ECO:0000313" key="1">
    <source>
        <dbReference type="EMBL" id="KAJ1204666.1"/>
    </source>
</evidence>
<reference evidence="1" key="1">
    <citation type="journal article" date="2022" name="bioRxiv">
        <title>Sequencing and chromosome-scale assembly of the giantPleurodeles waltlgenome.</title>
        <authorList>
            <person name="Brown T."/>
            <person name="Elewa A."/>
            <person name="Iarovenko S."/>
            <person name="Subramanian E."/>
            <person name="Araus A.J."/>
            <person name="Petzold A."/>
            <person name="Susuki M."/>
            <person name="Suzuki K.-i.T."/>
            <person name="Hayashi T."/>
            <person name="Toyoda A."/>
            <person name="Oliveira C."/>
            <person name="Osipova E."/>
            <person name="Leigh N.D."/>
            <person name="Simon A."/>
            <person name="Yun M.H."/>
        </authorList>
    </citation>
    <scope>NUCLEOTIDE SEQUENCE</scope>
    <source>
        <strain evidence="1">20211129_DDA</strain>
        <tissue evidence="1">Liver</tissue>
    </source>
</reference>